<gene>
    <name evidence="1" type="ORF">SAY86_015158</name>
</gene>
<sequence length="135" mass="14447">MMKIIYHWVPPGIGVGGDGIITLGITNGQDGSGISTGKLHGIEDESASIGQTYGEDKDNVSISQMMGKEQHSILSSGEGYQKDSCTIHLYKQEVNSSSVSVDNRYDKTENVTSHSIGKGQSMIISFGGNVCSFVW</sequence>
<dbReference type="Proteomes" id="UP001346149">
    <property type="component" value="Unassembled WGS sequence"/>
</dbReference>
<accession>A0AAN7KMI3</accession>
<dbReference type="EMBL" id="JAXQNO010000022">
    <property type="protein sequence ID" value="KAK4767408.1"/>
    <property type="molecule type" value="Genomic_DNA"/>
</dbReference>
<protein>
    <submittedName>
        <fullName evidence="1">Uncharacterized protein</fullName>
    </submittedName>
</protein>
<proteinExistence type="predicted"/>
<keyword evidence="2" id="KW-1185">Reference proteome</keyword>
<evidence type="ECO:0000313" key="1">
    <source>
        <dbReference type="EMBL" id="KAK4767408.1"/>
    </source>
</evidence>
<organism evidence="1 2">
    <name type="scientific">Trapa natans</name>
    <name type="common">Water chestnut</name>
    <dbReference type="NCBI Taxonomy" id="22666"/>
    <lineage>
        <taxon>Eukaryota</taxon>
        <taxon>Viridiplantae</taxon>
        <taxon>Streptophyta</taxon>
        <taxon>Embryophyta</taxon>
        <taxon>Tracheophyta</taxon>
        <taxon>Spermatophyta</taxon>
        <taxon>Magnoliopsida</taxon>
        <taxon>eudicotyledons</taxon>
        <taxon>Gunneridae</taxon>
        <taxon>Pentapetalae</taxon>
        <taxon>rosids</taxon>
        <taxon>malvids</taxon>
        <taxon>Myrtales</taxon>
        <taxon>Lythraceae</taxon>
        <taxon>Trapa</taxon>
    </lineage>
</organism>
<comment type="caution">
    <text evidence="1">The sequence shown here is derived from an EMBL/GenBank/DDBJ whole genome shotgun (WGS) entry which is preliminary data.</text>
</comment>
<reference evidence="1 2" key="1">
    <citation type="journal article" date="2023" name="Hortic Res">
        <title>Pangenome of water caltrop reveals structural variations and asymmetric subgenome divergence after allopolyploidization.</title>
        <authorList>
            <person name="Zhang X."/>
            <person name="Chen Y."/>
            <person name="Wang L."/>
            <person name="Yuan Y."/>
            <person name="Fang M."/>
            <person name="Shi L."/>
            <person name="Lu R."/>
            <person name="Comes H.P."/>
            <person name="Ma Y."/>
            <person name="Chen Y."/>
            <person name="Huang G."/>
            <person name="Zhou Y."/>
            <person name="Zheng Z."/>
            <person name="Qiu Y."/>
        </authorList>
    </citation>
    <scope>NUCLEOTIDE SEQUENCE [LARGE SCALE GENOMIC DNA]</scope>
    <source>
        <strain evidence="1">F231</strain>
    </source>
</reference>
<evidence type="ECO:0000313" key="2">
    <source>
        <dbReference type="Proteomes" id="UP001346149"/>
    </source>
</evidence>
<name>A0AAN7KMI3_TRANT</name>
<dbReference type="AlphaFoldDB" id="A0AAN7KMI3"/>